<dbReference type="OrthoDB" id="1081807at2759"/>
<dbReference type="PROSITE" id="PS51450">
    <property type="entry name" value="LRR"/>
    <property type="match status" value="1"/>
</dbReference>
<dbReference type="InterPro" id="IPR001611">
    <property type="entry name" value="Leu-rich_rpt"/>
</dbReference>
<evidence type="ECO:0000256" key="2">
    <source>
        <dbReference type="ARBA" id="ARBA00022737"/>
    </source>
</evidence>
<feature type="region of interest" description="Disordered" evidence="4">
    <location>
        <begin position="208"/>
        <end position="251"/>
    </location>
</feature>
<feature type="region of interest" description="Disordered" evidence="4">
    <location>
        <begin position="857"/>
        <end position="878"/>
    </location>
</feature>
<keyword evidence="2" id="KW-0677">Repeat</keyword>
<dbReference type="GeneID" id="25562596"/>
<feature type="compositionally biased region" description="Basic residues" evidence="4">
    <location>
        <begin position="1325"/>
        <end position="1346"/>
    </location>
</feature>
<name>A0A0L0D2U1_THETB</name>
<evidence type="ECO:0000256" key="1">
    <source>
        <dbReference type="ARBA" id="ARBA00022614"/>
    </source>
</evidence>
<dbReference type="EMBL" id="GL349443">
    <property type="protein sequence ID" value="KNC46516.1"/>
    <property type="molecule type" value="Genomic_DNA"/>
</dbReference>
<dbReference type="eggNOG" id="KOG0619">
    <property type="taxonomic scope" value="Eukaryota"/>
</dbReference>
<evidence type="ECO:0000313" key="6">
    <source>
        <dbReference type="Proteomes" id="UP000054408"/>
    </source>
</evidence>
<gene>
    <name evidence="5" type="ORF">AMSG_02952</name>
</gene>
<feature type="region of interest" description="Disordered" evidence="4">
    <location>
        <begin position="704"/>
        <end position="727"/>
    </location>
</feature>
<dbReference type="InterPro" id="IPR050836">
    <property type="entry name" value="SDS22/Internalin_LRR"/>
</dbReference>
<keyword evidence="3" id="KW-0175">Coiled coil</keyword>
<feature type="region of interest" description="Disordered" evidence="4">
    <location>
        <begin position="1124"/>
        <end position="1159"/>
    </location>
</feature>
<dbReference type="SMART" id="SM00369">
    <property type="entry name" value="LRR_TYP"/>
    <property type="match status" value="5"/>
</dbReference>
<dbReference type="InterPro" id="IPR032675">
    <property type="entry name" value="LRR_dom_sf"/>
</dbReference>
<evidence type="ECO:0000256" key="4">
    <source>
        <dbReference type="SAM" id="MobiDB-lite"/>
    </source>
</evidence>
<evidence type="ECO:0000313" key="5">
    <source>
        <dbReference type="EMBL" id="KNC46516.1"/>
    </source>
</evidence>
<evidence type="ECO:0000256" key="3">
    <source>
        <dbReference type="SAM" id="Coils"/>
    </source>
</evidence>
<feature type="coiled-coil region" evidence="3">
    <location>
        <begin position="1166"/>
        <end position="1200"/>
    </location>
</feature>
<dbReference type="STRING" id="461836.A0A0L0D2U1"/>
<reference evidence="5 6" key="1">
    <citation type="submission" date="2010-05" db="EMBL/GenBank/DDBJ databases">
        <title>The Genome Sequence of Thecamonas trahens ATCC 50062.</title>
        <authorList>
            <consortium name="The Broad Institute Genome Sequencing Platform"/>
            <person name="Russ C."/>
            <person name="Cuomo C."/>
            <person name="Shea T."/>
            <person name="Young S.K."/>
            <person name="Zeng Q."/>
            <person name="Koehrsen M."/>
            <person name="Haas B."/>
            <person name="Borodovsky M."/>
            <person name="Guigo R."/>
            <person name="Alvarado L."/>
            <person name="Berlin A."/>
            <person name="Bochicchio J."/>
            <person name="Borenstein D."/>
            <person name="Chapman S."/>
            <person name="Chen Z."/>
            <person name="Freedman E."/>
            <person name="Gellesch M."/>
            <person name="Goldberg J."/>
            <person name="Griggs A."/>
            <person name="Gujja S."/>
            <person name="Heilman E."/>
            <person name="Heiman D."/>
            <person name="Hepburn T."/>
            <person name="Howarth C."/>
            <person name="Jen D."/>
            <person name="Larson L."/>
            <person name="Mehta T."/>
            <person name="Park D."/>
            <person name="Pearson M."/>
            <person name="Roberts A."/>
            <person name="Saif S."/>
            <person name="Shenoy N."/>
            <person name="Sisk P."/>
            <person name="Stolte C."/>
            <person name="Sykes S."/>
            <person name="Thomson T."/>
            <person name="Walk T."/>
            <person name="White J."/>
            <person name="Yandava C."/>
            <person name="Burger G."/>
            <person name="Gray M.W."/>
            <person name="Holland P.W.H."/>
            <person name="King N."/>
            <person name="Lang F.B.F."/>
            <person name="Roger A.J."/>
            <person name="Ruiz-Trillo I."/>
            <person name="Lander E."/>
            <person name="Nusbaum C."/>
        </authorList>
    </citation>
    <scope>NUCLEOTIDE SEQUENCE [LARGE SCALE GENOMIC DNA]</scope>
    <source>
        <strain evidence="5 6">ATCC 50062</strain>
    </source>
</reference>
<keyword evidence="6" id="KW-1185">Reference proteome</keyword>
<dbReference type="Gene3D" id="3.80.10.10">
    <property type="entry name" value="Ribonuclease Inhibitor"/>
    <property type="match status" value="3"/>
</dbReference>
<feature type="region of interest" description="Disordered" evidence="4">
    <location>
        <begin position="1259"/>
        <end position="1355"/>
    </location>
</feature>
<feature type="compositionally biased region" description="Basic and acidic residues" evidence="4">
    <location>
        <begin position="1093"/>
        <end position="1108"/>
    </location>
</feature>
<feature type="region of interest" description="Disordered" evidence="4">
    <location>
        <begin position="169"/>
        <end position="192"/>
    </location>
</feature>
<organism evidence="5 6">
    <name type="scientific">Thecamonas trahens ATCC 50062</name>
    <dbReference type="NCBI Taxonomy" id="461836"/>
    <lineage>
        <taxon>Eukaryota</taxon>
        <taxon>Apusozoa</taxon>
        <taxon>Apusomonadida</taxon>
        <taxon>Apusomonadidae</taxon>
        <taxon>Thecamonas</taxon>
    </lineage>
</organism>
<feature type="compositionally biased region" description="Basic and acidic residues" evidence="4">
    <location>
        <begin position="1277"/>
        <end position="1324"/>
    </location>
</feature>
<dbReference type="RefSeq" id="XP_013760297.1">
    <property type="nucleotide sequence ID" value="XM_013904843.1"/>
</dbReference>
<sequence length="1650" mass="174820">MSDSDSLVATRLELINEIETLEAAKSFRVSRAGAAAGGAAAGAAVGAGARAGTRLGFDSSDDDEDTGGRLGFESLAAYRRESERNQMTSSGLLARVKAHMLPPHLPPDMVGPSDSMMGGEDGDGSSLFEAHLRSISQNEPMTMSEVESRARFSPATNVPVVKVHSASSRLMFGDEDKDGHASNGSEASDEASEIARLVEDALQADVEVDGHGDGHDDESDGDDGSVTSDWEDRSLGANHPDAPSSLRKAASRNTASHLLSMAQATGAAVRTAPPTLVDAGLTNESVRSAVEESFGPEALAVLSSLSLAGNAMTTMPEPLPVLGAVRTLDISRNPLVALGTGWDSVLPTLQSLNLAGTGVASLEPLSQCPLLTALDASSNSLTSAAVLAQLPRLRTCNLADNALARLEPGATLGTLVELDVSGNALTSLEALFRAAPALRVLCASGNHVASLTGLEAAPSLAHLDVSANHLTSLASGGSLSLAVLNAADNRIGSLEELRQLPALAQLVVARNALKGAPLAFMDSTLVGTFERSEPLVKLVALALDGNSVASLQGIASGAPHLAHLSAADNALASLDEILDEISKLAQLARIDLRYNPATEAFYTRPDGESTTGVPFESLEAYDKAAGVSMGDAAYMGRLYYRSYVIHTHHSLAVLDGIAITPVEMRLAVSLEDKFSVLFSVRKAGQEATARTLDVVRAEEREAELGALASDSEPAERTGAEQAPRPVFEADPAYTAPARVLTSPPSPPLSPAGTNVGMCVRAELGRPRAVAEFGESRAERDYRAQYEAHLMKLQTQLDKLDEHPGGGSEGLPSQVSMFRTKMEFLRQQRETNERMATESMASAEAGNKMVAAAARGELARGGGHDDGGSDGESESDPDASVSIREYVAVPGKAPAARERSFVSVLERSSLLPEPVVGSPSPPRMRGVEPPASLPVGEPRIGLEPYLHSAMSAKRAQLHELYKEMLSREREFVAEVSEPSLSRRMMYDMVYHGMSPSSAEAAYSRDRSFRALESIKSLHAAFDPPVDPSVENASRMRAHAVSPAQRLPASARLAHLASLKSPSLTLAALEFIRGEPCGASQETSAMELPMIPLDRPSRDESMTDDVSRRDASSDLTLRILEQLGRVSRARQAADGKTSQSSDGGGDNGDVGDDGDAANDGVDMETSLRDQVQAQVTATMQELEAAHAEAEAAEAAVDEAVERGISFWVPIERPEGESATRAEDAGSLGIEREESVAAEADVTAKFFESFPDPDAEVLAARAPSARLQRRHAAVRAKAAATREERERRAAARRAEAMRAKARAKQERRERHARAEARRRAAEAEALARRQRHRPASSSKRVRVRVRRRDGSRELSASVSKAAGVVEVESYYEDDDGGDEGCGESYEYVEAPRGRSPDSLASGESGGEWTSLAGDVAAAAAAASETKRDASGSSDWRATLLVAARVPAASGSVSSSSSAGSTILTDLRMDSAEARAMQGVLASESLREVSNTRGASYSLVRVMKIFNAERLEWFSSLDGFANVDGVNPSTLTTLCSAGFGAYGDSSELVFCDSLSLATELYPKALPTSGDGRVRFRWRALVCVVKPGTKHVFPTESLASLRSDGGRAQVEQLLAAGYSSFSLAREMLERSREVVLIPYPNRALPAYLIEYEVTM</sequence>
<feature type="region of interest" description="Disordered" evidence="4">
    <location>
        <begin position="1078"/>
        <end position="1108"/>
    </location>
</feature>
<accession>A0A0L0D2U1</accession>
<keyword evidence="1" id="KW-0433">Leucine-rich repeat</keyword>
<dbReference type="PANTHER" id="PTHR46652:SF3">
    <property type="entry name" value="LEUCINE-RICH REPEAT-CONTAINING PROTEIN 9"/>
    <property type="match status" value="1"/>
</dbReference>
<protein>
    <submittedName>
        <fullName evidence="5">Yop effector YopM</fullName>
    </submittedName>
</protein>
<dbReference type="InterPro" id="IPR003591">
    <property type="entry name" value="Leu-rich_rpt_typical-subtyp"/>
</dbReference>
<dbReference type="PANTHER" id="PTHR46652">
    <property type="entry name" value="LEUCINE-RICH REPEAT AND IQ DOMAIN-CONTAINING PROTEIN 1-RELATED"/>
    <property type="match status" value="1"/>
</dbReference>
<feature type="compositionally biased region" description="Acidic residues" evidence="4">
    <location>
        <begin position="867"/>
        <end position="876"/>
    </location>
</feature>
<proteinExistence type="predicted"/>
<dbReference type="Proteomes" id="UP000054408">
    <property type="component" value="Unassembled WGS sequence"/>
</dbReference>
<dbReference type="SUPFAM" id="SSF52058">
    <property type="entry name" value="L domain-like"/>
    <property type="match status" value="1"/>
</dbReference>